<keyword evidence="3" id="KW-1185">Reference proteome</keyword>
<gene>
    <name evidence="2" type="ORF">NDK47_01930</name>
</gene>
<dbReference type="NCBIfam" id="NF009807">
    <property type="entry name" value="PRK13291.1"/>
    <property type="match status" value="1"/>
</dbReference>
<evidence type="ECO:0000313" key="2">
    <source>
        <dbReference type="EMBL" id="USG66120.1"/>
    </source>
</evidence>
<dbReference type="RefSeq" id="WP_251873198.1">
    <property type="nucleotide sequence ID" value="NZ_CP098755.1"/>
</dbReference>
<dbReference type="GO" id="GO:0016787">
    <property type="term" value="F:hydrolase activity"/>
    <property type="evidence" value="ECO:0007669"/>
    <property type="project" value="UniProtKB-KW"/>
</dbReference>
<dbReference type="InterPro" id="IPR034660">
    <property type="entry name" value="DinB/YfiT-like"/>
</dbReference>
<proteinExistence type="predicted"/>
<dbReference type="SUPFAM" id="SSF109854">
    <property type="entry name" value="DinB/YfiT-like putative metalloenzymes"/>
    <property type="match status" value="1"/>
</dbReference>
<sequence>MNNRYPIGQFHCPHEIQAKDIQMWIREISTLPSRLNALTVSLDECKLTKTYRENSWNVRQLIHHIADSHLIGYTRMKLALTEENPVVKTYEESEWVKLTDYDLSVTISLQLLESLHERWAYFLKNLSTTQLQRTYQYPDGSQMRIEQSIALYAWHGNHHFAHIQLALHN</sequence>
<keyword evidence="2" id="KW-0378">Hydrolase</keyword>
<protein>
    <submittedName>
        <fullName evidence="2">Metal-dependent hydrolase</fullName>
    </submittedName>
</protein>
<name>A0ABY4WG30_9BACL</name>
<dbReference type="Proteomes" id="UP001056500">
    <property type="component" value="Chromosome"/>
</dbReference>
<evidence type="ECO:0000259" key="1">
    <source>
        <dbReference type="Pfam" id="PF12867"/>
    </source>
</evidence>
<evidence type="ECO:0000313" key="3">
    <source>
        <dbReference type="Proteomes" id="UP001056500"/>
    </source>
</evidence>
<organism evidence="2 3">
    <name type="scientific">Brevibacillus ruminantium</name>
    <dbReference type="NCBI Taxonomy" id="2950604"/>
    <lineage>
        <taxon>Bacteria</taxon>
        <taxon>Bacillati</taxon>
        <taxon>Bacillota</taxon>
        <taxon>Bacilli</taxon>
        <taxon>Bacillales</taxon>
        <taxon>Paenibacillaceae</taxon>
        <taxon>Brevibacillus</taxon>
    </lineage>
</organism>
<dbReference type="EMBL" id="CP098755">
    <property type="protein sequence ID" value="USG66120.1"/>
    <property type="molecule type" value="Genomic_DNA"/>
</dbReference>
<feature type="domain" description="DinB-like" evidence="1">
    <location>
        <begin position="30"/>
        <end position="163"/>
    </location>
</feature>
<dbReference type="Gene3D" id="1.20.120.450">
    <property type="entry name" value="dinb family like domain"/>
    <property type="match status" value="1"/>
</dbReference>
<dbReference type="Pfam" id="PF12867">
    <property type="entry name" value="DinB_2"/>
    <property type="match status" value="1"/>
</dbReference>
<reference evidence="2" key="1">
    <citation type="submission" date="2022-06" db="EMBL/GenBank/DDBJ databases">
        <title>Genome sequencing of Brevibacillus sp. BB3-R1.</title>
        <authorList>
            <person name="Heo J."/>
            <person name="Lee D."/>
            <person name="Won M."/>
            <person name="Han B.-H."/>
            <person name="Hong S.-B."/>
            <person name="Kwon S.-W."/>
        </authorList>
    </citation>
    <scope>NUCLEOTIDE SEQUENCE</scope>
    <source>
        <strain evidence="2">BB3-R1</strain>
    </source>
</reference>
<dbReference type="InterPro" id="IPR024775">
    <property type="entry name" value="DinB-like"/>
</dbReference>
<accession>A0ABY4WG30</accession>